<evidence type="ECO:0000256" key="6">
    <source>
        <dbReference type="PIRSR" id="PIRSR037350-1"/>
    </source>
</evidence>
<evidence type="ECO:0000256" key="3">
    <source>
        <dbReference type="ARBA" id="ARBA00022679"/>
    </source>
</evidence>
<organism evidence="7 8">
    <name type="scientific">Artemia franciscana</name>
    <name type="common">Brine shrimp</name>
    <name type="synonym">Artemia sanfranciscana</name>
    <dbReference type="NCBI Taxonomy" id="6661"/>
    <lineage>
        <taxon>Eukaryota</taxon>
        <taxon>Metazoa</taxon>
        <taxon>Ecdysozoa</taxon>
        <taxon>Arthropoda</taxon>
        <taxon>Crustacea</taxon>
        <taxon>Branchiopoda</taxon>
        <taxon>Anostraca</taxon>
        <taxon>Artemiidae</taxon>
        <taxon>Artemia</taxon>
    </lineage>
</organism>
<evidence type="ECO:0000313" key="8">
    <source>
        <dbReference type="Proteomes" id="UP001187531"/>
    </source>
</evidence>
<dbReference type="Gene3D" id="3.40.50.150">
    <property type="entry name" value="Vaccinia Virus protein VP39"/>
    <property type="match status" value="1"/>
</dbReference>
<proteinExistence type="inferred from homology"/>
<keyword evidence="2 5" id="KW-0489">Methyltransferase</keyword>
<dbReference type="SUPFAM" id="SSF53335">
    <property type="entry name" value="S-adenosyl-L-methionine-dependent methyltransferases"/>
    <property type="match status" value="1"/>
</dbReference>
<gene>
    <name evidence="7" type="ORF">QYM36_008647</name>
</gene>
<dbReference type="Proteomes" id="UP001187531">
    <property type="component" value="Unassembled WGS sequence"/>
</dbReference>
<dbReference type="PIRSF" id="PIRSF037350">
    <property type="entry name" value="Mtase_ZK1128_prd"/>
    <property type="match status" value="1"/>
</dbReference>
<dbReference type="GO" id="GO:0008168">
    <property type="term" value="F:methyltransferase activity"/>
    <property type="evidence" value="ECO:0007669"/>
    <property type="project" value="UniProtKB-UniRule"/>
</dbReference>
<sequence>MNLNVYMHPRNPYKVPPDFKELALACEEFRKFVKMTVSGKATLDFKDQEAVACLTSSLLFRDFQLRVHLPPGRLIPTLPLRLNYLLWIEDLISLLPVEYHENVCGVDIGTGASCIYPLIGSKKFGWKFLATEIDAENFEYARKQVQDNYLEDYIKVIKVNGVESLRNIVGNQSFTFTMCNPPFYAEDNEKQKNNRPSPRHDYGGQEMEVAVEGGEVSFVKKIVEESKFLRDQILIFTTMLGHKVSVKPVKRLCEAAGASVCTTEFCQGRTMRWGVAWTFRQIPFEKCLAVKREKPKPPMTWVVPQIRFKEKAYTVKNIDAATVNILDSLKMMIEPIRSTKYSTMYIVKANENTWVHQRRRRREEKRQKIGQQIEISKQVSVEANNYCEETDTIKVSAESNICEVMDTETGFCDSSSPAESSNFQRKRYLELETVDELDSKRIKGDDSFNYSDELELEPTHLVQFKLSVQKTRCDIVLSVTWIDGTGGIDAMNQVLVYLKRELTKNSNKQ</sequence>
<dbReference type="AlphaFoldDB" id="A0AA88HN07"/>
<accession>A0AA88HN07</accession>
<keyword evidence="4 6" id="KW-0949">S-adenosyl-L-methionine</keyword>
<evidence type="ECO:0000256" key="1">
    <source>
        <dbReference type="ARBA" id="ARBA00005878"/>
    </source>
</evidence>
<dbReference type="Pfam" id="PF05971">
    <property type="entry name" value="Methyltransf_10"/>
    <property type="match status" value="1"/>
</dbReference>
<feature type="binding site" evidence="6">
    <location>
        <position position="132"/>
    </location>
    <ligand>
        <name>S-adenosyl-L-methionine</name>
        <dbReference type="ChEBI" id="CHEBI:59789"/>
    </ligand>
</feature>
<keyword evidence="3 5" id="KW-0808">Transferase</keyword>
<dbReference type="PANTHER" id="PTHR13393:SF0">
    <property type="entry name" value="RNA N6-ADENOSINE-METHYLTRANSFERASE METTL16"/>
    <property type="match status" value="1"/>
</dbReference>
<feature type="binding site" evidence="6">
    <location>
        <position position="81"/>
    </location>
    <ligand>
        <name>S-adenosyl-L-methionine</name>
        <dbReference type="ChEBI" id="CHEBI:59789"/>
    </ligand>
</feature>
<dbReference type="PANTHER" id="PTHR13393">
    <property type="entry name" value="SAM-DEPENDENT METHYLTRANSFERASE"/>
    <property type="match status" value="1"/>
</dbReference>
<dbReference type="InterPro" id="IPR010286">
    <property type="entry name" value="METTL16/RlmF"/>
</dbReference>
<name>A0AA88HN07_ARTSF</name>
<evidence type="ECO:0000256" key="5">
    <source>
        <dbReference type="PIRNR" id="PIRNR037350"/>
    </source>
</evidence>
<evidence type="ECO:0000256" key="4">
    <source>
        <dbReference type="ARBA" id="ARBA00022691"/>
    </source>
</evidence>
<dbReference type="InterPro" id="IPR029063">
    <property type="entry name" value="SAM-dependent_MTases_sf"/>
</dbReference>
<dbReference type="CDD" id="cd02440">
    <property type="entry name" value="AdoMet_MTases"/>
    <property type="match status" value="1"/>
</dbReference>
<dbReference type="EMBL" id="JAVRJZ010000013">
    <property type="protein sequence ID" value="KAK2714143.1"/>
    <property type="molecule type" value="Genomic_DNA"/>
</dbReference>
<dbReference type="InterPro" id="IPR017182">
    <property type="entry name" value="METTL16/PsiM"/>
</dbReference>
<evidence type="ECO:0000313" key="7">
    <source>
        <dbReference type="EMBL" id="KAK2714143.1"/>
    </source>
</evidence>
<comment type="caution">
    <text evidence="7">The sequence shown here is derived from an EMBL/GenBank/DDBJ whole genome shotgun (WGS) entry which is preliminary data.</text>
</comment>
<dbReference type="GO" id="GO:0005634">
    <property type="term" value="C:nucleus"/>
    <property type="evidence" value="ECO:0007669"/>
    <property type="project" value="TreeGrafter"/>
</dbReference>
<dbReference type="GO" id="GO:0070475">
    <property type="term" value="P:rRNA base methylation"/>
    <property type="evidence" value="ECO:0007669"/>
    <property type="project" value="TreeGrafter"/>
</dbReference>
<comment type="similarity">
    <text evidence="1 5">Belongs to the methyltransferase superfamily. METTL16/RlmF family.</text>
</comment>
<evidence type="ECO:0000256" key="2">
    <source>
        <dbReference type="ARBA" id="ARBA00022603"/>
    </source>
</evidence>
<feature type="binding site" evidence="6">
    <location>
        <position position="180"/>
    </location>
    <ligand>
        <name>S-adenosyl-L-methionine</name>
        <dbReference type="ChEBI" id="CHEBI:59789"/>
    </ligand>
</feature>
<keyword evidence="8" id="KW-1185">Reference proteome</keyword>
<protein>
    <recommendedName>
        <fullName evidence="5">U6 small nuclear RNA (adenine-(43)-N(6))-methyltransferase</fullName>
        <ecNumber evidence="5">2.1.1.-</ecNumber>
    </recommendedName>
</protein>
<feature type="binding site" evidence="6">
    <location>
        <position position="109"/>
    </location>
    <ligand>
        <name>S-adenosyl-L-methionine</name>
        <dbReference type="ChEBI" id="CHEBI:59789"/>
    </ligand>
</feature>
<dbReference type="EC" id="2.1.1.-" evidence="5"/>
<reference evidence="7" key="1">
    <citation type="submission" date="2023-07" db="EMBL/GenBank/DDBJ databases">
        <title>Chromosome-level genome assembly of Artemia franciscana.</title>
        <authorList>
            <person name="Jo E."/>
        </authorList>
    </citation>
    <scope>NUCLEOTIDE SEQUENCE</scope>
    <source>
        <tissue evidence="7">Whole body</tissue>
    </source>
</reference>